<proteinExistence type="predicted"/>
<evidence type="ECO:0000313" key="2">
    <source>
        <dbReference type="WBParaSite" id="RSKR_0000648100.1"/>
    </source>
</evidence>
<evidence type="ECO:0000313" key="1">
    <source>
        <dbReference type="Proteomes" id="UP000095286"/>
    </source>
</evidence>
<dbReference type="WBParaSite" id="RSKR_0000648100.1">
    <property type="protein sequence ID" value="RSKR_0000648100.1"/>
    <property type="gene ID" value="RSKR_0000648100"/>
</dbReference>
<name>A0AC35U0H2_9BILA</name>
<organism evidence="1 2">
    <name type="scientific">Rhabditophanes sp. KR3021</name>
    <dbReference type="NCBI Taxonomy" id="114890"/>
    <lineage>
        <taxon>Eukaryota</taxon>
        <taxon>Metazoa</taxon>
        <taxon>Ecdysozoa</taxon>
        <taxon>Nematoda</taxon>
        <taxon>Chromadorea</taxon>
        <taxon>Rhabditida</taxon>
        <taxon>Tylenchina</taxon>
        <taxon>Panagrolaimomorpha</taxon>
        <taxon>Strongyloidoidea</taxon>
        <taxon>Alloionematidae</taxon>
        <taxon>Rhabditophanes</taxon>
    </lineage>
</organism>
<dbReference type="Proteomes" id="UP000095286">
    <property type="component" value="Unplaced"/>
</dbReference>
<protein>
    <submittedName>
        <fullName evidence="2">Helicase ATP-binding domain-containing protein</fullName>
    </submittedName>
</protein>
<sequence>MKENGTTQATFAIDNFEETGIRVTVGEDITLSHSQTLLGDLWSEKGRLIQVPDHRSGDFVLEFTKLENMPQSSKIHYNVDFHWSPMSYVRMCSALKTMAHKFERTSPFIYKKLMGHCVSDLNLNVNFPRTFSVNGLPQLNQSQIYAVKRALVKPLSLIQGPPGTGKTITSASLVYHIVKQTKGKVLVCAPSNVAVDHLAEKLHQTGLKVIRFCAKSREDSQTSCQFLTLHSQLSQIMEKNESLSVKDLRKNIADAYLSKDKRIIKKIEETEMMLLKNADVICCTCITSGNDKLKSLNFEAVLIDECSQGTEPQIMVPIVKAKNQLILVGDHCQLGPVVKCIKADAAGLSQTLFERLMLNGNIPIRLQVQYRMHPAMSTFPSNVFYEGSLQNGVSSYDRTYDNLNHIWPVKDKPVLFWHVNGKEDISSNGTSYINRTEAINVEIMASTLINAGILPNQIGIITPYAGQSIYLARQMSSSGSLNSKVYEEIEIANVDGFQGREKDIIIFSCVRGNEYNGIGFLSDPRRLNVALTRARYGLVIIGNANILSQNVLWNHLIHHCKYQGYLMEGNISTLRPCNFNLPSEKSLLEFFRKHSRFVSTALTKTLPIKLQTIDLSKTYTTEIQNPNSLLHNQMYKQYVPFKSFLNHSQPTLNGIYPAELEDKKALRKRGKMKAEDRDDCESMHSQMSFTTPNLSQLPY</sequence>
<reference evidence="2" key="1">
    <citation type="submission" date="2016-11" db="UniProtKB">
        <authorList>
            <consortium name="WormBaseParasite"/>
        </authorList>
    </citation>
    <scope>IDENTIFICATION</scope>
    <source>
        <strain evidence="2">KR3021</strain>
    </source>
</reference>
<accession>A0AC35U0H2</accession>